<protein>
    <submittedName>
        <fullName evidence="1">Uncharacterized protein</fullName>
    </submittedName>
</protein>
<name>A0AAW0U7N1_SCYPA</name>
<dbReference type="EMBL" id="JARAKH010000018">
    <property type="protein sequence ID" value="KAK8394762.1"/>
    <property type="molecule type" value="Genomic_DNA"/>
</dbReference>
<keyword evidence="2" id="KW-1185">Reference proteome</keyword>
<evidence type="ECO:0000313" key="1">
    <source>
        <dbReference type="EMBL" id="KAK8394762.1"/>
    </source>
</evidence>
<dbReference type="AlphaFoldDB" id="A0AAW0U7N1"/>
<gene>
    <name evidence="1" type="ORF">O3P69_005916</name>
</gene>
<comment type="caution">
    <text evidence="1">The sequence shown here is derived from an EMBL/GenBank/DDBJ whole genome shotgun (WGS) entry which is preliminary data.</text>
</comment>
<sequence length="103" mass="11279">MASDSWSDTDIPRLLQVVAGPEDTPDTLSFYSEPIMASLSNIITPPDEKEKEKGTSLSKDYTFLEVELKYGILQPKGKSQEAAPVTSWDIDSAGDLVWGDILS</sequence>
<dbReference type="Proteomes" id="UP001487740">
    <property type="component" value="Unassembled WGS sequence"/>
</dbReference>
<organism evidence="1 2">
    <name type="scientific">Scylla paramamosain</name>
    <name type="common">Mud crab</name>
    <dbReference type="NCBI Taxonomy" id="85552"/>
    <lineage>
        <taxon>Eukaryota</taxon>
        <taxon>Metazoa</taxon>
        <taxon>Ecdysozoa</taxon>
        <taxon>Arthropoda</taxon>
        <taxon>Crustacea</taxon>
        <taxon>Multicrustacea</taxon>
        <taxon>Malacostraca</taxon>
        <taxon>Eumalacostraca</taxon>
        <taxon>Eucarida</taxon>
        <taxon>Decapoda</taxon>
        <taxon>Pleocyemata</taxon>
        <taxon>Brachyura</taxon>
        <taxon>Eubrachyura</taxon>
        <taxon>Portunoidea</taxon>
        <taxon>Portunidae</taxon>
        <taxon>Portuninae</taxon>
        <taxon>Scylla</taxon>
    </lineage>
</organism>
<evidence type="ECO:0000313" key="2">
    <source>
        <dbReference type="Proteomes" id="UP001487740"/>
    </source>
</evidence>
<accession>A0AAW0U7N1</accession>
<proteinExistence type="predicted"/>
<reference evidence="1 2" key="1">
    <citation type="submission" date="2023-03" db="EMBL/GenBank/DDBJ databases">
        <title>High-quality genome of Scylla paramamosain provides insights in environmental adaptation.</title>
        <authorList>
            <person name="Zhang L."/>
        </authorList>
    </citation>
    <scope>NUCLEOTIDE SEQUENCE [LARGE SCALE GENOMIC DNA]</scope>
    <source>
        <strain evidence="1">LZ_2023a</strain>
        <tissue evidence="1">Muscle</tissue>
    </source>
</reference>